<dbReference type="InterPro" id="IPR045881">
    <property type="entry name" value="MNM1-like"/>
</dbReference>
<reference evidence="2 3" key="1">
    <citation type="journal article" date="2023" name="Life. Sci Alliance">
        <title>Evolutionary insights into 3D genome organization and epigenetic landscape of Vigna mungo.</title>
        <authorList>
            <person name="Junaid A."/>
            <person name="Singh B."/>
            <person name="Bhatia S."/>
        </authorList>
    </citation>
    <scope>NUCLEOTIDE SEQUENCE [LARGE SCALE GENOMIC DNA]</scope>
    <source>
        <strain evidence="2">Urdbean</strain>
    </source>
</reference>
<gene>
    <name evidence="2" type="ORF">V8G54_016070</name>
</gene>
<dbReference type="PANTHER" id="PTHR34682:SF11">
    <property type="entry name" value="AT HOOK MOTIF PROTEIN"/>
    <property type="match status" value="1"/>
</dbReference>
<proteinExistence type="predicted"/>
<accession>A0AAQ3NKG7</accession>
<dbReference type="EMBL" id="CP144696">
    <property type="protein sequence ID" value="WVZ11540.1"/>
    <property type="molecule type" value="Genomic_DNA"/>
</dbReference>
<evidence type="ECO:0000256" key="1">
    <source>
        <dbReference type="SAM" id="MobiDB-lite"/>
    </source>
</evidence>
<evidence type="ECO:0008006" key="4">
    <source>
        <dbReference type="Google" id="ProtNLM"/>
    </source>
</evidence>
<feature type="region of interest" description="Disordered" evidence="1">
    <location>
        <begin position="1"/>
        <end position="33"/>
    </location>
</feature>
<keyword evidence="3" id="KW-1185">Reference proteome</keyword>
<protein>
    <recommendedName>
        <fullName evidence="4">AT hook motif-containing protein</fullName>
    </recommendedName>
</protein>
<feature type="region of interest" description="Disordered" evidence="1">
    <location>
        <begin position="229"/>
        <end position="252"/>
    </location>
</feature>
<sequence length="444" mass="48025">MNQQQNQGLGTPLNVPVKRKRGRPRKEGSAVQGENVAVIPDSDNVLYSSQTAATTNDCDDEMVGKLVSGVIEGTFNAGYLLNVKVANTDAVLRGLVFVPGHFSPVSVENDVAPHVKMIKRKEIHIPVVNPHAEIHGSSVPSSVVQFNKQPFEPELRVPVSEEQVPPTEIHSSISQVPENQSASTLIPISISSGGIPQGTSEPRHVNQPTSIMSEFDHDKTIKQGEALHELDASTQVKESDADGGETKDSEAASELINLVPSIDNTYKEIKTGQQVVPCVHHLNEVVRGEPNISNIEFNLIPLCTEPEVLPSEQTSKIVNYFEEKLELPKTDILEDTKTELAIETLSNVDSSNSSGRPNTDVVNIPVVGSNHALVASEPESMPSEGIGKFVPSESKFSSEGHDFWGRIGPQNHSSFGDINTVDFSKPTEALANPMEYEKQIGSGT</sequence>
<feature type="compositionally biased region" description="Basic and acidic residues" evidence="1">
    <location>
        <begin position="229"/>
        <end position="250"/>
    </location>
</feature>
<dbReference type="AlphaFoldDB" id="A0AAQ3NKG7"/>
<name>A0AAQ3NKG7_VIGMU</name>
<evidence type="ECO:0000313" key="2">
    <source>
        <dbReference type="EMBL" id="WVZ11540.1"/>
    </source>
</evidence>
<evidence type="ECO:0000313" key="3">
    <source>
        <dbReference type="Proteomes" id="UP001374535"/>
    </source>
</evidence>
<organism evidence="2 3">
    <name type="scientific">Vigna mungo</name>
    <name type="common">Black gram</name>
    <name type="synonym">Phaseolus mungo</name>
    <dbReference type="NCBI Taxonomy" id="3915"/>
    <lineage>
        <taxon>Eukaryota</taxon>
        <taxon>Viridiplantae</taxon>
        <taxon>Streptophyta</taxon>
        <taxon>Embryophyta</taxon>
        <taxon>Tracheophyta</taxon>
        <taxon>Spermatophyta</taxon>
        <taxon>Magnoliopsida</taxon>
        <taxon>eudicotyledons</taxon>
        <taxon>Gunneridae</taxon>
        <taxon>Pentapetalae</taxon>
        <taxon>rosids</taxon>
        <taxon>fabids</taxon>
        <taxon>Fabales</taxon>
        <taxon>Fabaceae</taxon>
        <taxon>Papilionoideae</taxon>
        <taxon>50 kb inversion clade</taxon>
        <taxon>NPAAA clade</taxon>
        <taxon>indigoferoid/millettioid clade</taxon>
        <taxon>Phaseoleae</taxon>
        <taxon>Vigna</taxon>
    </lineage>
</organism>
<dbReference type="Proteomes" id="UP001374535">
    <property type="component" value="Chromosome 5"/>
</dbReference>
<dbReference type="PANTHER" id="PTHR34682">
    <property type="entry name" value="AT HOOK MOTIF-CONTAINING PROTEIN"/>
    <property type="match status" value="1"/>
</dbReference>